<evidence type="ECO:0000256" key="1">
    <source>
        <dbReference type="SAM" id="Phobius"/>
    </source>
</evidence>
<dbReference type="EMBL" id="UOGL01000142">
    <property type="protein sequence ID" value="VAX37844.1"/>
    <property type="molecule type" value="Genomic_DNA"/>
</dbReference>
<name>A0A3B1DP10_9ZZZZ</name>
<protein>
    <submittedName>
        <fullName evidence="2">Uncharacterized protein</fullName>
    </submittedName>
</protein>
<keyword evidence="1" id="KW-1133">Transmembrane helix</keyword>
<accession>A0A3B1DP10</accession>
<keyword evidence="1" id="KW-0812">Transmembrane</keyword>
<organism evidence="2">
    <name type="scientific">hydrothermal vent metagenome</name>
    <dbReference type="NCBI Taxonomy" id="652676"/>
    <lineage>
        <taxon>unclassified sequences</taxon>
        <taxon>metagenomes</taxon>
        <taxon>ecological metagenomes</taxon>
    </lineage>
</organism>
<sequence length="659" mass="76736">MSNDNKLSNGFQVVLTKVFQKKSSLFFCLFTICLFTIGDVFFVKAKSKQKEGDFKSTFKEMLQNVNAIKNLESGKFVVKAPLFFEEFITFLNKSKSTDSTPDLSYTGSQLKLSYRRHGVHVLENYKESQTKIANFFKKRGFKDTTNKKQKNKKAPWEQTTSKEYQYKSGKTIITVTVGVYPITGGRGGFRSQVDSSWEVTHPWKSHIIKLSEVLAVYPSPNLPKKDQDLFDFFENSPTAGYYTRIEVWQHGAYNSWGGVFPVTLRPQIRKILESKFFRISGKYNISEDSVQTIFWRSSDATQVDLITLKNKKMFRFEYDAPKSKKENPAMDHLRVLLDIEKAKFDHEEHRQFLLTIQQLANENKKKEWEVVPFGGFSDYIYMGLWCSHKESLDITRDSGDSRYFSTIPKNQDIQSYRLIAETGSKVEAISKVIFKADYSPKNTEWGCHIVINSKFKKSGKKTVENVYCNSYFKRRKPQHSTYQGRYNLKHLTHYFTMKKTFQDIQYTFLVKKNMGFPSDWEELKWLSFESPEAFRDYGNKKFDELLQLVETKIKNGSGYTAQKKVVLPPQKKGFQKVLYIPNFPNTVHQKNQPRTVMVKSNRKLTAVEIKEILSAAKIKIKKDRKVFNNNYKGMHIAIAKVFPLQKLYNKLNLAVNQNH</sequence>
<keyword evidence="1" id="KW-0472">Membrane</keyword>
<proteinExistence type="predicted"/>
<dbReference type="AlphaFoldDB" id="A0A3B1DP10"/>
<gene>
    <name evidence="2" type="ORF">MNBD_PLANCTO02-100</name>
</gene>
<feature type="transmembrane region" description="Helical" evidence="1">
    <location>
        <begin position="24"/>
        <end position="43"/>
    </location>
</feature>
<reference evidence="2" key="1">
    <citation type="submission" date="2018-06" db="EMBL/GenBank/DDBJ databases">
        <authorList>
            <person name="Zhirakovskaya E."/>
        </authorList>
    </citation>
    <scope>NUCLEOTIDE SEQUENCE</scope>
</reference>
<evidence type="ECO:0000313" key="2">
    <source>
        <dbReference type="EMBL" id="VAX37844.1"/>
    </source>
</evidence>